<feature type="domain" description="Cilia- and flagella-associated protein 69 ARM repeats" evidence="1">
    <location>
        <begin position="548"/>
        <end position="751"/>
    </location>
</feature>
<dbReference type="InterPro" id="IPR048733">
    <property type="entry name" value="CFA69_ARM_dom"/>
</dbReference>
<dbReference type="Pfam" id="PF21049">
    <property type="entry name" value="CFA69_ARM_rpt"/>
    <property type="match status" value="2"/>
</dbReference>
<gene>
    <name evidence="2" type="ORF">HHI36_006482</name>
</gene>
<protein>
    <recommendedName>
        <fullName evidence="1">Cilia- and flagella-associated protein 69 ARM repeats domain-containing protein</fullName>
    </recommendedName>
</protein>
<keyword evidence="3" id="KW-1185">Reference proteome</keyword>
<dbReference type="AlphaFoldDB" id="A0ABD2NXL4"/>
<name>A0ABD2NXL4_9CUCU</name>
<organism evidence="2 3">
    <name type="scientific">Cryptolaemus montrouzieri</name>
    <dbReference type="NCBI Taxonomy" id="559131"/>
    <lineage>
        <taxon>Eukaryota</taxon>
        <taxon>Metazoa</taxon>
        <taxon>Ecdysozoa</taxon>
        <taxon>Arthropoda</taxon>
        <taxon>Hexapoda</taxon>
        <taxon>Insecta</taxon>
        <taxon>Pterygota</taxon>
        <taxon>Neoptera</taxon>
        <taxon>Endopterygota</taxon>
        <taxon>Coleoptera</taxon>
        <taxon>Polyphaga</taxon>
        <taxon>Cucujiformia</taxon>
        <taxon>Coccinelloidea</taxon>
        <taxon>Coccinellidae</taxon>
        <taxon>Scymninae</taxon>
        <taxon>Scymnini</taxon>
        <taxon>Cryptolaemus</taxon>
    </lineage>
</organism>
<dbReference type="InterPro" id="IPR016024">
    <property type="entry name" value="ARM-type_fold"/>
</dbReference>
<evidence type="ECO:0000313" key="2">
    <source>
        <dbReference type="EMBL" id="KAL3283334.1"/>
    </source>
</evidence>
<dbReference type="PANTHER" id="PTHR14716">
    <property type="entry name" value="CILIA- AND FLAGELLA-ASSOCIATED PROTEIN 69"/>
    <property type="match status" value="1"/>
</dbReference>
<dbReference type="EMBL" id="JABFTP020000144">
    <property type="protein sequence ID" value="KAL3283334.1"/>
    <property type="molecule type" value="Genomic_DNA"/>
</dbReference>
<reference evidence="2 3" key="1">
    <citation type="journal article" date="2021" name="BMC Biol.">
        <title>Horizontally acquired antibacterial genes associated with adaptive radiation of ladybird beetles.</title>
        <authorList>
            <person name="Li H.S."/>
            <person name="Tang X.F."/>
            <person name="Huang Y.H."/>
            <person name="Xu Z.Y."/>
            <person name="Chen M.L."/>
            <person name="Du X.Y."/>
            <person name="Qiu B.Y."/>
            <person name="Chen P.T."/>
            <person name="Zhang W."/>
            <person name="Slipinski A."/>
            <person name="Escalona H.E."/>
            <person name="Waterhouse R.M."/>
            <person name="Zwick A."/>
            <person name="Pang H."/>
        </authorList>
    </citation>
    <scope>NUCLEOTIDE SEQUENCE [LARGE SCALE GENOMIC DNA]</scope>
    <source>
        <strain evidence="2">SYSU2018</strain>
    </source>
</reference>
<evidence type="ECO:0000313" key="3">
    <source>
        <dbReference type="Proteomes" id="UP001516400"/>
    </source>
</evidence>
<dbReference type="PANTHER" id="PTHR14716:SF0">
    <property type="entry name" value="CILIA- AND FLAGELLA-ASSOCIATED PROTEIN 69"/>
    <property type="match status" value="1"/>
</dbReference>
<accession>A0ABD2NXL4</accession>
<sequence length="936" mass="108910">MACTCKETSVPSCPQYSEVHEKYKQIFYILRKLTELLECEVSSCKTGRQLELFDHYFRTEPLAHFVNDLPFVCRILELIPEKMSSNELFKEYYQKYLYLSGIPPLMLRSSELMTSPKDLQELFSVLGGLLFYLKDESHRQIVLESLTSLLSRKEQWPPCFVPLQRLKEAAALSLLPKIIGRFLSFAPNELYENVLKVCSLLAESSKNACQQIVEEGAVDSLLIHLVPTSHQKTLEIFPTLISEDEDLHHYEESSILIWILLKSLKGFTEEQMKIFRCPTRHGLWSLRYALKYFICKKKCKVDRNNMVAILLQIVQIFPNTDFVSSGLAQDVIELNLIVESESIPHSDWSVIKIIPCIEDFVFVRLLLMFLPHFNKPEYYGGMQLLRETNIIGSKMKLLTQVQSVKWHRDHQYKLICIVVAVFSQIARDTVEIFLAQKGIIKFMELVLDRDLHIEVHLSMLRSLMIVARLDKIKAGMILNRLLDVKAQFTLMDYCDFVLSKEVLDFKYQLAVGYSFGIIEKLYKRKTTLVNKRLMGLALNFLKRVRKPNVRDDVIVPTLPIMIFSCLWNILLCDEQNLQQFIREEGIYVTLDLAETCVWPVKVTALGLLAEVAEECLAAPFFITWRGTKNQRILPFLLEIFREENQMLGVKHTADGMILDVELPVMGVDQYEDVSNTLNNLDASPAISDMIGSCRSKIYAIFDLLTYAHQEDVAHANEIYKMWNQELSLRDQITKVVAENFFALKIGEVWDELQIHFERCGIRPLANDYEMLSIVLTRARKWGIFLQEKQRDILRAHKETEEIKENIFYMELREARLGQTLAACSELEYIARCTKDLYRVRAKRRQNLHLMEHPVEKTDPNILYHTTFMYDIMVNPVFDQILHIANVNVTEGKQAVPMSPWMRRRMQKMNRPRYTQIPPIPEDELWGSITAETCMNR</sequence>
<dbReference type="InterPro" id="IPR048732">
    <property type="entry name" value="CFA69"/>
</dbReference>
<feature type="domain" description="Cilia- and flagella-associated protein 69 ARM repeats" evidence="1">
    <location>
        <begin position="30"/>
        <end position="443"/>
    </location>
</feature>
<proteinExistence type="predicted"/>
<comment type="caution">
    <text evidence="2">The sequence shown here is derived from an EMBL/GenBank/DDBJ whole genome shotgun (WGS) entry which is preliminary data.</text>
</comment>
<dbReference type="Proteomes" id="UP001516400">
    <property type="component" value="Unassembled WGS sequence"/>
</dbReference>
<dbReference type="SUPFAM" id="SSF48371">
    <property type="entry name" value="ARM repeat"/>
    <property type="match status" value="1"/>
</dbReference>
<evidence type="ECO:0000259" key="1">
    <source>
        <dbReference type="Pfam" id="PF21049"/>
    </source>
</evidence>